<reference evidence="1 2" key="1">
    <citation type="journal article" date="2023" name="Sci. Data">
        <title>Genome assembly of the Korean intertidal mud-creeper Batillaria attramentaria.</title>
        <authorList>
            <person name="Patra A.K."/>
            <person name="Ho P.T."/>
            <person name="Jun S."/>
            <person name="Lee S.J."/>
            <person name="Kim Y."/>
            <person name="Won Y.J."/>
        </authorList>
    </citation>
    <scope>NUCLEOTIDE SEQUENCE [LARGE SCALE GENOMIC DNA]</scope>
    <source>
        <strain evidence="1">Wonlab-2016</strain>
    </source>
</reference>
<keyword evidence="2" id="KW-1185">Reference proteome</keyword>
<organism evidence="1 2">
    <name type="scientific">Batillaria attramentaria</name>
    <dbReference type="NCBI Taxonomy" id="370345"/>
    <lineage>
        <taxon>Eukaryota</taxon>
        <taxon>Metazoa</taxon>
        <taxon>Spiralia</taxon>
        <taxon>Lophotrochozoa</taxon>
        <taxon>Mollusca</taxon>
        <taxon>Gastropoda</taxon>
        <taxon>Caenogastropoda</taxon>
        <taxon>Sorbeoconcha</taxon>
        <taxon>Cerithioidea</taxon>
        <taxon>Batillariidae</taxon>
        <taxon>Batillaria</taxon>
    </lineage>
</organism>
<accession>A0ABD0LGJ0</accession>
<dbReference type="Proteomes" id="UP001519460">
    <property type="component" value="Unassembled WGS sequence"/>
</dbReference>
<comment type="caution">
    <text evidence="1">The sequence shown here is derived from an EMBL/GenBank/DDBJ whole genome shotgun (WGS) entry which is preliminary data.</text>
</comment>
<dbReference type="EMBL" id="JACVVK020000049">
    <property type="protein sequence ID" value="KAK7498704.1"/>
    <property type="molecule type" value="Genomic_DNA"/>
</dbReference>
<evidence type="ECO:0000313" key="2">
    <source>
        <dbReference type="Proteomes" id="UP001519460"/>
    </source>
</evidence>
<name>A0ABD0LGJ0_9CAEN</name>
<dbReference type="AlphaFoldDB" id="A0ABD0LGJ0"/>
<sequence length="108" mass="12509">MHRDRPLTASFVRRMGHRHARNTGRMAWVQFLKDKSQQPCASVKKGELVLSGPHFNPYKTFLSLTAPFVLPVLDKRTALNYRLKTQWWVFSLSFSFCGDRVIIETGAR</sequence>
<gene>
    <name evidence="1" type="ORF">BaRGS_00010081</name>
</gene>
<protein>
    <submittedName>
        <fullName evidence="1">Uncharacterized protein</fullName>
    </submittedName>
</protein>
<evidence type="ECO:0000313" key="1">
    <source>
        <dbReference type="EMBL" id="KAK7498704.1"/>
    </source>
</evidence>
<proteinExistence type="predicted"/>